<dbReference type="Pfam" id="PF17830">
    <property type="entry name" value="STI1-HOP_DP"/>
    <property type="match status" value="1"/>
</dbReference>
<feature type="domain" description="STI1" evidence="12">
    <location>
        <begin position="514"/>
        <end position="553"/>
    </location>
</feature>
<dbReference type="Pfam" id="PF13432">
    <property type="entry name" value="TPR_16"/>
    <property type="match status" value="1"/>
</dbReference>
<feature type="repeat" description="TPR" evidence="10">
    <location>
        <begin position="319"/>
        <end position="352"/>
    </location>
</feature>
<dbReference type="Pfam" id="PF13414">
    <property type="entry name" value="TPR_11"/>
    <property type="match status" value="1"/>
</dbReference>
<evidence type="ECO:0000256" key="8">
    <source>
        <dbReference type="ARBA" id="ARBA00074766"/>
    </source>
</evidence>
<dbReference type="EMBL" id="AHZU02001704">
    <property type="protein sequence ID" value="KFG29682.1"/>
    <property type="molecule type" value="Genomic_DNA"/>
</dbReference>
<dbReference type="PANTHER" id="PTHR22904:SF523">
    <property type="entry name" value="STRESS-INDUCED-PHOSPHOPROTEIN 1"/>
    <property type="match status" value="1"/>
</dbReference>
<dbReference type="Pfam" id="PF00515">
    <property type="entry name" value="TPR_1"/>
    <property type="match status" value="2"/>
</dbReference>
<dbReference type="GO" id="GO:0005737">
    <property type="term" value="C:cytoplasm"/>
    <property type="evidence" value="ECO:0007669"/>
    <property type="project" value="UniProtKB-SubCell"/>
</dbReference>
<dbReference type="InterPro" id="IPR011990">
    <property type="entry name" value="TPR-like_helical_dom_sf"/>
</dbReference>
<dbReference type="OrthoDB" id="2423701at2759"/>
<keyword evidence="5" id="KW-0175">Coiled coil</keyword>
<dbReference type="PANTHER" id="PTHR22904">
    <property type="entry name" value="TPR REPEAT CONTAINING PROTEIN"/>
    <property type="match status" value="1"/>
</dbReference>
<dbReference type="SMART" id="SM00727">
    <property type="entry name" value="STI1"/>
    <property type="match status" value="2"/>
</dbReference>
<feature type="repeat" description="TPR" evidence="10">
    <location>
        <begin position="379"/>
        <end position="412"/>
    </location>
</feature>
<feature type="repeat" description="TPR" evidence="10">
    <location>
        <begin position="7"/>
        <end position="40"/>
    </location>
</feature>
<dbReference type="PROSITE" id="PS50005">
    <property type="entry name" value="TPR"/>
    <property type="match status" value="6"/>
</dbReference>
<evidence type="ECO:0000259" key="12">
    <source>
        <dbReference type="SMART" id="SM00727"/>
    </source>
</evidence>
<keyword evidence="2" id="KW-0963">Cytoplasm</keyword>
<protein>
    <recommendedName>
        <fullName evidence="8">Hsp70-Hsp90 organising protein</fullName>
    </recommendedName>
    <alternativeName>
        <fullName evidence="9">Stress-inducible protein 1</fullName>
    </alternativeName>
</protein>
<name>A0A086JC14_TOXGO</name>
<accession>A0A086JC14</accession>
<evidence type="ECO:0000256" key="3">
    <source>
        <dbReference type="ARBA" id="ARBA00022737"/>
    </source>
</evidence>
<dbReference type="VEuPathDB" id="ToxoDB:TGDOM2_252220"/>
<feature type="repeat" description="TPR" evidence="10">
    <location>
        <begin position="447"/>
        <end position="480"/>
    </location>
</feature>
<feature type="repeat" description="TPR" evidence="10">
    <location>
        <begin position="244"/>
        <end position="277"/>
    </location>
</feature>
<dbReference type="InterPro" id="IPR041243">
    <property type="entry name" value="STI1/HOP_DP"/>
</dbReference>
<comment type="subcellular location">
    <subcellularLocation>
        <location evidence="1">Cytoplasm</location>
    </subcellularLocation>
</comment>
<proteinExistence type="predicted"/>
<dbReference type="Gene3D" id="1.25.40.10">
    <property type="entry name" value="Tetratricopeptide repeat domain"/>
    <property type="match status" value="3"/>
</dbReference>
<gene>
    <name evidence="13" type="ORF">TGDOM2_252220</name>
</gene>
<evidence type="ECO:0000256" key="4">
    <source>
        <dbReference type="ARBA" id="ARBA00022803"/>
    </source>
</evidence>
<sequence length="565" mass="63373">MSATEAAQALKAKGNAAFQEGKYEDAVGFFTEAIKCTPDDAVLYSNRSGAYASLNKLEEALNDAEMCVKLRPTWGKGYSRKGLAEFRMMKYKEAEATYHKGLQVDPTNEQLKEGLNQVQQQTDQFFSMQAMLAAAQAVNKHPKLAKYQQEDPEYTHRLTEILKQIQKNPQSLKLIMAQPDVRVKEGVIAAMGGDLEEEEELPQSRTAAGPTRGSAENASATKAAAGVKTAEQPAKELTKEEQEAEELKQKGNELYKQKKFEAALEAYDEAIEKNPNEILYLNNKAAVYMELGDYDKCLAECQKALDKRYECKADFSKVAKVYCRMAACKTRSGDYSGAIAMYEKALCEDNNRMTRNALNEVKKLKEKKEKEDYINPALAEQHREKGNEYFKQGDYPAAKKEYDEAIRRNPKDAKLYSNRAAALTKLCEYPSALRDADTSVQVDPAFVKGWSRKGNLHMLLKEYPKALQAFDKGLALEPTNQECIQGKMAVMNKVQQLQSSGEVDPEQMAHSLADPEIQAILKDPQMNIVLMNIQEKPELIHEYLRDPKIKDGINKLIAAGILRVA</sequence>
<feature type="domain" description="STI1" evidence="12">
    <location>
        <begin position="141"/>
        <end position="175"/>
    </location>
</feature>
<comment type="caution">
    <text evidence="13">The sequence shown here is derived from an EMBL/GenBank/DDBJ whole genome shotgun (WGS) entry which is preliminary data.</text>
</comment>
<evidence type="ECO:0000313" key="13">
    <source>
        <dbReference type="EMBL" id="KFG29682.1"/>
    </source>
</evidence>
<comment type="subunit">
    <text evidence="7">Monomer. Homodimer. Forms a complex composed of HOP and chaperones HSP70 and HSP90; the interaction is stronger in the absence of ATP. Interacts (via TPR 1, 2, 3, 7, 8 and 9 repeats) with HSP70 (via C-terminus); the interaction is direct and is stronger in the absence of ATP. Interacts (via TPR 4, 5 and 6 repeats) with HSP90 (via C-terminus); the interaction is direct.</text>
</comment>
<feature type="repeat" description="TPR" evidence="10">
    <location>
        <begin position="75"/>
        <end position="108"/>
    </location>
</feature>
<evidence type="ECO:0000256" key="1">
    <source>
        <dbReference type="ARBA" id="ARBA00004496"/>
    </source>
</evidence>
<dbReference type="InterPro" id="IPR006636">
    <property type="entry name" value="STI1_HS-bd"/>
</dbReference>
<dbReference type="Proteomes" id="UP000028837">
    <property type="component" value="Unassembled WGS sequence"/>
</dbReference>
<dbReference type="FunFam" id="1.25.40.10:FF:000020">
    <property type="entry name" value="Stress-induced phosphoprotein 1"/>
    <property type="match status" value="1"/>
</dbReference>
<reference evidence="13 14" key="1">
    <citation type="submission" date="2014-02" db="EMBL/GenBank/DDBJ databases">
        <authorList>
            <person name="Sibley D."/>
            <person name="Venepally P."/>
            <person name="Karamycheva S."/>
            <person name="Hadjithomas M."/>
            <person name="Khan A."/>
            <person name="Brunk B."/>
            <person name="Roos D."/>
            <person name="Caler E."/>
            <person name="Lorenzi H."/>
        </authorList>
    </citation>
    <scope>NUCLEOTIDE SEQUENCE [LARGE SCALE GENOMIC DNA]</scope>
    <source>
        <strain evidence="13 14">GAB2-2007-GAL-DOM2</strain>
    </source>
</reference>
<evidence type="ECO:0000256" key="10">
    <source>
        <dbReference type="PROSITE-ProRule" id="PRU00339"/>
    </source>
</evidence>
<dbReference type="SUPFAM" id="SSF48452">
    <property type="entry name" value="TPR-like"/>
    <property type="match status" value="3"/>
</dbReference>
<keyword evidence="3" id="KW-0677">Repeat</keyword>
<feature type="region of interest" description="Disordered" evidence="11">
    <location>
        <begin position="193"/>
        <end position="250"/>
    </location>
</feature>
<dbReference type="GO" id="GO:0051879">
    <property type="term" value="F:Hsp90 protein binding"/>
    <property type="evidence" value="ECO:0007669"/>
    <property type="project" value="TreeGrafter"/>
</dbReference>
<dbReference type="Pfam" id="PF13424">
    <property type="entry name" value="TPR_12"/>
    <property type="match status" value="1"/>
</dbReference>
<dbReference type="Gene3D" id="1.10.260.100">
    <property type="match status" value="1"/>
</dbReference>
<feature type="compositionally biased region" description="Low complexity" evidence="11">
    <location>
        <begin position="215"/>
        <end position="225"/>
    </location>
</feature>
<organism evidence="13 14">
    <name type="scientific">Toxoplasma gondii GAB2-2007-GAL-DOM2</name>
    <dbReference type="NCBI Taxonomy" id="1130820"/>
    <lineage>
        <taxon>Eukaryota</taxon>
        <taxon>Sar</taxon>
        <taxon>Alveolata</taxon>
        <taxon>Apicomplexa</taxon>
        <taxon>Conoidasida</taxon>
        <taxon>Coccidia</taxon>
        <taxon>Eucoccidiorida</taxon>
        <taxon>Eimeriorina</taxon>
        <taxon>Sarcocystidae</taxon>
        <taxon>Toxoplasma</taxon>
    </lineage>
</organism>
<feature type="compositionally biased region" description="Basic and acidic residues" evidence="11">
    <location>
        <begin position="233"/>
        <end position="250"/>
    </location>
</feature>
<evidence type="ECO:0000256" key="7">
    <source>
        <dbReference type="ARBA" id="ARBA00066016"/>
    </source>
</evidence>
<evidence type="ECO:0000256" key="5">
    <source>
        <dbReference type="ARBA" id="ARBA00023054"/>
    </source>
</evidence>
<evidence type="ECO:0000256" key="6">
    <source>
        <dbReference type="ARBA" id="ARBA00056105"/>
    </source>
</evidence>
<evidence type="ECO:0000256" key="2">
    <source>
        <dbReference type="ARBA" id="ARBA00022490"/>
    </source>
</evidence>
<evidence type="ECO:0000256" key="9">
    <source>
        <dbReference type="ARBA" id="ARBA00076447"/>
    </source>
</evidence>
<dbReference type="SMART" id="SM00028">
    <property type="entry name" value="TPR"/>
    <property type="match status" value="9"/>
</dbReference>
<evidence type="ECO:0000256" key="11">
    <source>
        <dbReference type="SAM" id="MobiDB-lite"/>
    </source>
</evidence>
<dbReference type="InterPro" id="IPR019734">
    <property type="entry name" value="TPR_rpt"/>
</dbReference>
<dbReference type="AlphaFoldDB" id="A0A086JC14"/>
<evidence type="ECO:0000313" key="14">
    <source>
        <dbReference type="Proteomes" id="UP000028837"/>
    </source>
</evidence>
<comment type="function">
    <text evidence="6">Acts as a co-chaperone and mediates the association of the chaperones HSP70 and HSP90 probably facilitating substrate transfer from HSP70 to HSP90. Stimulates HSP70 ATPase activity and, in contrast, inhibits HSP90 ATPase activity.</text>
</comment>
<keyword evidence="4 10" id="KW-0802">TPR repeat</keyword>